<dbReference type="AlphaFoldDB" id="A0A0V7ZNN0"/>
<evidence type="ECO:0000313" key="2">
    <source>
        <dbReference type="Proteomes" id="UP000053372"/>
    </source>
</evidence>
<dbReference type="RefSeq" id="WP_058183865.1">
    <property type="nucleotide sequence ID" value="NZ_LMTZ01000099.1"/>
</dbReference>
<dbReference type="EMBL" id="LMTZ01000099">
    <property type="protein sequence ID" value="KST66189.1"/>
    <property type="molecule type" value="Genomic_DNA"/>
</dbReference>
<gene>
    <name evidence="1" type="ORF">BC008_24780</name>
</gene>
<comment type="caution">
    <text evidence="1">The sequence shown here is derived from an EMBL/GenBank/DDBJ whole genome shotgun (WGS) entry which is preliminary data.</text>
</comment>
<protein>
    <submittedName>
        <fullName evidence="1">Uncharacterized protein</fullName>
    </submittedName>
</protein>
<name>A0A0V7ZNN0_9CYAN</name>
<accession>A0A0V7ZNN0</accession>
<sequence>MFVLPPQKQYFHPCCWLGILTIASLPNIKPSSLFLRCDPSSSLTALPSDIVDRTQQIARGCSANQGNSFTIIGKGGFPTNPEDIISQVNVWEDLRDINIVGRTQKTNIQIKNNFPEPIIEATNLVIDKHRNFELIARSGNLNTQNNWRNILNCSG</sequence>
<dbReference type="OrthoDB" id="467522at2"/>
<evidence type="ECO:0000313" key="1">
    <source>
        <dbReference type="EMBL" id="KST66189.1"/>
    </source>
</evidence>
<reference evidence="1 2" key="1">
    <citation type="journal article" date="2015" name="Genome Announc.">
        <title>Draft Genome of the Euendolithic (true boring) Cyanobacterium Mastigocoleus testarum strain BC008.</title>
        <authorList>
            <person name="Guida B.S."/>
            <person name="Garcia-Pichel F."/>
        </authorList>
    </citation>
    <scope>NUCLEOTIDE SEQUENCE [LARGE SCALE GENOMIC DNA]</scope>
    <source>
        <strain evidence="1 2">BC008</strain>
    </source>
</reference>
<proteinExistence type="predicted"/>
<organism evidence="1 2">
    <name type="scientific">Mastigocoleus testarum BC008</name>
    <dbReference type="NCBI Taxonomy" id="371196"/>
    <lineage>
        <taxon>Bacteria</taxon>
        <taxon>Bacillati</taxon>
        <taxon>Cyanobacteriota</taxon>
        <taxon>Cyanophyceae</taxon>
        <taxon>Nostocales</taxon>
        <taxon>Hapalosiphonaceae</taxon>
        <taxon>Mastigocoleus</taxon>
    </lineage>
</organism>
<keyword evidence="2" id="KW-1185">Reference proteome</keyword>
<dbReference type="Proteomes" id="UP000053372">
    <property type="component" value="Unassembled WGS sequence"/>
</dbReference>